<sequence>MPRSTDEQILEKLDQILRVLSIQVGTDKSITERARLLKLAGMENQAIADVLNTSIETVRTLTSNLRTKSKKRR</sequence>
<dbReference type="Proteomes" id="UP000177025">
    <property type="component" value="Unassembled WGS sequence"/>
</dbReference>
<proteinExistence type="predicted"/>
<accession>A0A1F4UF60</accession>
<protein>
    <recommendedName>
        <fullName evidence="3">HTH luxR-type domain-containing protein</fullName>
    </recommendedName>
</protein>
<name>A0A1F4UF60_UNCW3</name>
<evidence type="ECO:0008006" key="3">
    <source>
        <dbReference type="Google" id="ProtNLM"/>
    </source>
</evidence>
<evidence type="ECO:0000313" key="1">
    <source>
        <dbReference type="EMBL" id="OGC43569.1"/>
    </source>
</evidence>
<dbReference type="Gene3D" id="1.10.10.10">
    <property type="entry name" value="Winged helix-like DNA-binding domain superfamily/Winged helix DNA-binding domain"/>
    <property type="match status" value="1"/>
</dbReference>
<gene>
    <name evidence="1" type="ORF">A2Y85_05500</name>
</gene>
<reference evidence="1 2" key="1">
    <citation type="journal article" date="2016" name="Nat. Commun.">
        <title>Thousands of microbial genomes shed light on interconnected biogeochemical processes in an aquifer system.</title>
        <authorList>
            <person name="Anantharaman K."/>
            <person name="Brown C.T."/>
            <person name="Hug L.A."/>
            <person name="Sharon I."/>
            <person name="Castelle C.J."/>
            <person name="Probst A.J."/>
            <person name="Thomas B.C."/>
            <person name="Singh A."/>
            <person name="Wilkins M.J."/>
            <person name="Karaoz U."/>
            <person name="Brodie E.L."/>
            <person name="Williams K.H."/>
            <person name="Hubbard S.S."/>
            <person name="Banfield J.F."/>
        </authorList>
    </citation>
    <scope>NUCLEOTIDE SEQUENCE [LARGE SCALE GENOMIC DNA]</scope>
</reference>
<dbReference type="InterPro" id="IPR036388">
    <property type="entry name" value="WH-like_DNA-bd_sf"/>
</dbReference>
<dbReference type="GO" id="GO:0006355">
    <property type="term" value="P:regulation of DNA-templated transcription"/>
    <property type="evidence" value="ECO:0007669"/>
    <property type="project" value="InterPro"/>
</dbReference>
<evidence type="ECO:0000313" key="2">
    <source>
        <dbReference type="Proteomes" id="UP000177025"/>
    </source>
</evidence>
<dbReference type="AlphaFoldDB" id="A0A1F4UF60"/>
<comment type="caution">
    <text evidence="1">The sequence shown here is derived from an EMBL/GenBank/DDBJ whole genome shotgun (WGS) entry which is preliminary data.</text>
</comment>
<dbReference type="EMBL" id="MEUM01000015">
    <property type="protein sequence ID" value="OGC43569.1"/>
    <property type="molecule type" value="Genomic_DNA"/>
</dbReference>
<dbReference type="SUPFAM" id="SSF46894">
    <property type="entry name" value="C-terminal effector domain of the bipartite response regulators"/>
    <property type="match status" value="1"/>
</dbReference>
<dbReference type="InterPro" id="IPR016032">
    <property type="entry name" value="Sig_transdc_resp-reg_C-effctor"/>
</dbReference>
<organism evidence="1 2">
    <name type="scientific">candidate division WOR-3 bacterium RBG_13_43_14</name>
    <dbReference type="NCBI Taxonomy" id="1802590"/>
    <lineage>
        <taxon>Bacteria</taxon>
        <taxon>Bacteria division WOR-3</taxon>
    </lineage>
</organism>
<dbReference type="GO" id="GO:0003677">
    <property type="term" value="F:DNA binding"/>
    <property type="evidence" value="ECO:0007669"/>
    <property type="project" value="InterPro"/>
</dbReference>